<dbReference type="AlphaFoldDB" id="A0A8J3FY94"/>
<comment type="caution">
    <text evidence="1">The sequence shown here is derived from an EMBL/GenBank/DDBJ whole genome shotgun (WGS) entry which is preliminary data.</text>
</comment>
<dbReference type="RefSeq" id="WP_189060964.1">
    <property type="nucleotide sequence ID" value="NZ_BMMK01000031.1"/>
</dbReference>
<accession>A0A8J3FY94</accession>
<sequence length="128" mass="14793">MTTVYRSRAQDALVARTEIANYLVHATLLARLRTRTRPGPRALAELRRCLRAELAWRVRGALPTHTARLAWRHCRTFAARVVADPQASATERTEAQRRLQALARWLRLRGLRPDDPAQPELVRERLLR</sequence>
<evidence type="ECO:0000313" key="2">
    <source>
        <dbReference type="Proteomes" id="UP000637578"/>
    </source>
</evidence>
<evidence type="ECO:0000313" key="1">
    <source>
        <dbReference type="EMBL" id="GGM74178.1"/>
    </source>
</evidence>
<organism evidence="1 2">
    <name type="scientific">Longimycelium tulufanense</name>
    <dbReference type="NCBI Taxonomy" id="907463"/>
    <lineage>
        <taxon>Bacteria</taxon>
        <taxon>Bacillati</taxon>
        <taxon>Actinomycetota</taxon>
        <taxon>Actinomycetes</taxon>
        <taxon>Pseudonocardiales</taxon>
        <taxon>Pseudonocardiaceae</taxon>
        <taxon>Longimycelium</taxon>
    </lineage>
</organism>
<keyword evidence="2" id="KW-1185">Reference proteome</keyword>
<gene>
    <name evidence="1" type="ORF">GCM10012275_51110</name>
</gene>
<dbReference type="Proteomes" id="UP000637578">
    <property type="component" value="Unassembled WGS sequence"/>
</dbReference>
<reference evidence="1" key="2">
    <citation type="submission" date="2020-09" db="EMBL/GenBank/DDBJ databases">
        <authorList>
            <person name="Sun Q."/>
            <person name="Zhou Y."/>
        </authorList>
    </citation>
    <scope>NUCLEOTIDE SEQUENCE</scope>
    <source>
        <strain evidence="1">CGMCC 4.5737</strain>
    </source>
</reference>
<reference evidence="1" key="1">
    <citation type="journal article" date="2014" name="Int. J. Syst. Evol. Microbiol.">
        <title>Complete genome sequence of Corynebacterium casei LMG S-19264T (=DSM 44701T), isolated from a smear-ripened cheese.</title>
        <authorList>
            <consortium name="US DOE Joint Genome Institute (JGI-PGF)"/>
            <person name="Walter F."/>
            <person name="Albersmeier A."/>
            <person name="Kalinowski J."/>
            <person name="Ruckert C."/>
        </authorList>
    </citation>
    <scope>NUCLEOTIDE SEQUENCE</scope>
    <source>
        <strain evidence="1">CGMCC 4.5737</strain>
    </source>
</reference>
<name>A0A8J3FY94_9PSEU</name>
<dbReference type="EMBL" id="BMMK01000031">
    <property type="protein sequence ID" value="GGM74178.1"/>
    <property type="molecule type" value="Genomic_DNA"/>
</dbReference>
<proteinExistence type="predicted"/>
<protein>
    <submittedName>
        <fullName evidence="1">Uncharacterized protein</fullName>
    </submittedName>
</protein>